<reference evidence="2 3" key="1">
    <citation type="submission" date="2019-02" db="EMBL/GenBank/DDBJ databases">
        <title>Deep-cultivation of Planctomycetes and their phenomic and genomic characterization uncovers novel biology.</title>
        <authorList>
            <person name="Wiegand S."/>
            <person name="Jogler M."/>
            <person name="Boedeker C."/>
            <person name="Pinto D."/>
            <person name="Vollmers J."/>
            <person name="Rivas-Marin E."/>
            <person name="Kohn T."/>
            <person name="Peeters S.H."/>
            <person name="Heuer A."/>
            <person name="Rast P."/>
            <person name="Oberbeckmann S."/>
            <person name="Bunk B."/>
            <person name="Jeske O."/>
            <person name="Meyerdierks A."/>
            <person name="Storesund J.E."/>
            <person name="Kallscheuer N."/>
            <person name="Luecker S."/>
            <person name="Lage O.M."/>
            <person name="Pohl T."/>
            <person name="Merkel B.J."/>
            <person name="Hornburger P."/>
            <person name="Mueller R.-W."/>
            <person name="Bruemmer F."/>
            <person name="Labrenz M."/>
            <person name="Spormann A.M."/>
            <person name="Op Den Camp H."/>
            <person name="Overmann J."/>
            <person name="Amann R."/>
            <person name="Jetten M.S.M."/>
            <person name="Mascher T."/>
            <person name="Medema M.H."/>
            <person name="Devos D.P."/>
            <person name="Kaster A.-K."/>
            <person name="Ovreas L."/>
            <person name="Rohde M."/>
            <person name="Galperin M.Y."/>
            <person name="Jogler C."/>
        </authorList>
    </citation>
    <scope>NUCLEOTIDE SEQUENCE [LARGE SCALE GENOMIC DNA]</scope>
    <source>
        <strain evidence="2 3">Pla52n</strain>
    </source>
</reference>
<proteinExistence type="predicted"/>
<evidence type="ECO:0000313" key="2">
    <source>
        <dbReference type="EMBL" id="TWT98299.1"/>
    </source>
</evidence>
<gene>
    <name evidence="2" type="ORF">Pla52n_48100</name>
</gene>
<feature type="region of interest" description="Disordered" evidence="1">
    <location>
        <begin position="23"/>
        <end position="46"/>
    </location>
</feature>
<dbReference type="AlphaFoldDB" id="A0A5C6AFB6"/>
<dbReference type="Proteomes" id="UP000320176">
    <property type="component" value="Unassembled WGS sequence"/>
</dbReference>
<dbReference type="EMBL" id="SJPN01000006">
    <property type="protein sequence ID" value="TWT98299.1"/>
    <property type="molecule type" value="Genomic_DNA"/>
</dbReference>
<comment type="caution">
    <text evidence="2">The sequence shown here is derived from an EMBL/GenBank/DDBJ whole genome shotgun (WGS) entry which is preliminary data.</text>
</comment>
<evidence type="ECO:0000256" key="1">
    <source>
        <dbReference type="SAM" id="MobiDB-lite"/>
    </source>
</evidence>
<organism evidence="2 3">
    <name type="scientific">Stieleria varia</name>
    <dbReference type="NCBI Taxonomy" id="2528005"/>
    <lineage>
        <taxon>Bacteria</taxon>
        <taxon>Pseudomonadati</taxon>
        <taxon>Planctomycetota</taxon>
        <taxon>Planctomycetia</taxon>
        <taxon>Pirellulales</taxon>
        <taxon>Pirellulaceae</taxon>
        <taxon>Stieleria</taxon>
    </lineage>
</organism>
<accession>A0A5C6AFB6</accession>
<name>A0A5C6AFB6_9BACT</name>
<sequence>MPWSIKNLRVLIGYLTDVMCSASEPTKANSKRSPGRRLGVSPRSSPLTRRGVLPWGMYKPWALESSDGGQQVPNVGAIPLHSCAHHPQSIHPHSLSACLAPESPVLQRLTSSTGLIQSLQHSILGLSILGLWLAATQAGSPPARQSDLASPHVHFMVIAIVVWRSVRVQHPP</sequence>
<protein>
    <submittedName>
        <fullName evidence="2">Uncharacterized protein</fullName>
    </submittedName>
</protein>
<evidence type="ECO:0000313" key="3">
    <source>
        <dbReference type="Proteomes" id="UP000320176"/>
    </source>
</evidence>
<keyword evidence="3" id="KW-1185">Reference proteome</keyword>